<organism evidence="2 3">
    <name type="scientific">Acorus calamus</name>
    <name type="common">Sweet flag</name>
    <dbReference type="NCBI Taxonomy" id="4465"/>
    <lineage>
        <taxon>Eukaryota</taxon>
        <taxon>Viridiplantae</taxon>
        <taxon>Streptophyta</taxon>
        <taxon>Embryophyta</taxon>
        <taxon>Tracheophyta</taxon>
        <taxon>Spermatophyta</taxon>
        <taxon>Magnoliopsida</taxon>
        <taxon>Liliopsida</taxon>
        <taxon>Acoraceae</taxon>
        <taxon>Acorus</taxon>
    </lineage>
</organism>
<reference evidence="2" key="1">
    <citation type="journal article" date="2023" name="Nat. Commun.">
        <title>Diploid and tetraploid genomes of Acorus and the evolution of monocots.</title>
        <authorList>
            <person name="Ma L."/>
            <person name="Liu K.W."/>
            <person name="Li Z."/>
            <person name="Hsiao Y.Y."/>
            <person name="Qi Y."/>
            <person name="Fu T."/>
            <person name="Tang G.D."/>
            <person name="Zhang D."/>
            <person name="Sun W.H."/>
            <person name="Liu D.K."/>
            <person name="Li Y."/>
            <person name="Chen G.Z."/>
            <person name="Liu X.D."/>
            <person name="Liao X.Y."/>
            <person name="Jiang Y.T."/>
            <person name="Yu X."/>
            <person name="Hao Y."/>
            <person name="Huang J."/>
            <person name="Zhao X.W."/>
            <person name="Ke S."/>
            <person name="Chen Y.Y."/>
            <person name="Wu W.L."/>
            <person name="Hsu J.L."/>
            <person name="Lin Y.F."/>
            <person name="Huang M.D."/>
            <person name="Li C.Y."/>
            <person name="Huang L."/>
            <person name="Wang Z.W."/>
            <person name="Zhao X."/>
            <person name="Zhong W.Y."/>
            <person name="Peng D.H."/>
            <person name="Ahmad S."/>
            <person name="Lan S."/>
            <person name="Zhang J.S."/>
            <person name="Tsai W.C."/>
            <person name="Van de Peer Y."/>
            <person name="Liu Z.J."/>
        </authorList>
    </citation>
    <scope>NUCLEOTIDE SEQUENCE</scope>
    <source>
        <strain evidence="2">CP</strain>
    </source>
</reference>
<sequence>MWDVYFDDESAEVVISSLRLGDEQDSSNGTDEVAATENDNDEVVDTVTSDAIEPGPNIEEPEPNTGLDDDPKEGPTSSSPAEWVEWRETSDSGDPSEIGATEVVDLDSPTEPSPSSDNNAVEDGETPPPPPESTNAGEEGPSDSVDRDVEPDKETPEVVCG</sequence>
<proteinExistence type="predicted"/>
<protein>
    <submittedName>
        <fullName evidence="2">Uncharacterized protein</fullName>
    </submittedName>
</protein>
<accession>A0AAV9DR71</accession>
<evidence type="ECO:0000313" key="2">
    <source>
        <dbReference type="EMBL" id="KAK1303595.1"/>
    </source>
</evidence>
<comment type="caution">
    <text evidence="2">The sequence shown here is derived from an EMBL/GenBank/DDBJ whole genome shotgun (WGS) entry which is preliminary data.</text>
</comment>
<evidence type="ECO:0000313" key="3">
    <source>
        <dbReference type="Proteomes" id="UP001180020"/>
    </source>
</evidence>
<gene>
    <name evidence="2" type="ORF">QJS10_CPB11g01776</name>
</gene>
<keyword evidence="3" id="KW-1185">Reference proteome</keyword>
<name>A0AAV9DR71_ACOCL</name>
<dbReference type="Proteomes" id="UP001180020">
    <property type="component" value="Unassembled WGS sequence"/>
</dbReference>
<feature type="compositionally biased region" description="Acidic residues" evidence="1">
    <location>
        <begin position="59"/>
        <end position="71"/>
    </location>
</feature>
<feature type="compositionally biased region" description="Basic and acidic residues" evidence="1">
    <location>
        <begin position="144"/>
        <end position="161"/>
    </location>
</feature>
<evidence type="ECO:0000256" key="1">
    <source>
        <dbReference type="SAM" id="MobiDB-lite"/>
    </source>
</evidence>
<feature type="region of interest" description="Disordered" evidence="1">
    <location>
        <begin position="17"/>
        <end position="161"/>
    </location>
</feature>
<dbReference type="AlphaFoldDB" id="A0AAV9DR71"/>
<dbReference type="EMBL" id="JAUJYO010000011">
    <property type="protein sequence ID" value="KAK1303595.1"/>
    <property type="molecule type" value="Genomic_DNA"/>
</dbReference>
<reference evidence="2" key="2">
    <citation type="submission" date="2023-06" db="EMBL/GenBank/DDBJ databases">
        <authorList>
            <person name="Ma L."/>
            <person name="Liu K.-W."/>
            <person name="Li Z."/>
            <person name="Hsiao Y.-Y."/>
            <person name="Qi Y."/>
            <person name="Fu T."/>
            <person name="Tang G."/>
            <person name="Zhang D."/>
            <person name="Sun W.-H."/>
            <person name="Liu D.-K."/>
            <person name="Li Y."/>
            <person name="Chen G.-Z."/>
            <person name="Liu X.-D."/>
            <person name="Liao X.-Y."/>
            <person name="Jiang Y.-T."/>
            <person name="Yu X."/>
            <person name="Hao Y."/>
            <person name="Huang J."/>
            <person name="Zhao X.-W."/>
            <person name="Ke S."/>
            <person name="Chen Y.-Y."/>
            <person name="Wu W.-L."/>
            <person name="Hsu J.-L."/>
            <person name="Lin Y.-F."/>
            <person name="Huang M.-D."/>
            <person name="Li C.-Y."/>
            <person name="Huang L."/>
            <person name="Wang Z.-W."/>
            <person name="Zhao X."/>
            <person name="Zhong W.-Y."/>
            <person name="Peng D.-H."/>
            <person name="Ahmad S."/>
            <person name="Lan S."/>
            <person name="Zhang J.-S."/>
            <person name="Tsai W.-C."/>
            <person name="Van De Peer Y."/>
            <person name="Liu Z.-J."/>
        </authorList>
    </citation>
    <scope>NUCLEOTIDE SEQUENCE</scope>
    <source>
        <strain evidence="2">CP</strain>
        <tissue evidence="2">Leaves</tissue>
    </source>
</reference>